<dbReference type="InterPro" id="IPR038596">
    <property type="entry name" value="Janus_sf"/>
</dbReference>
<dbReference type="OMA" id="KITYSYE"/>
<dbReference type="Proteomes" id="UP000276776">
    <property type="component" value="Unassembled WGS sequence"/>
</dbReference>
<keyword evidence="8" id="KW-1185">Reference proteome</keyword>
<gene>
    <name evidence="7" type="ORF">TCLT_LOCUS2735</name>
</gene>
<dbReference type="WBParaSite" id="TCLT_0000273401-mRNA-1">
    <property type="protein sequence ID" value="TCLT_0000273401-mRNA-1"/>
    <property type="gene ID" value="TCLT_0000273401"/>
</dbReference>
<keyword evidence="4" id="KW-0726">Sexual differentiation</keyword>
<reference evidence="9" key="1">
    <citation type="submission" date="2017-02" db="UniProtKB">
        <authorList>
            <consortium name="WormBaseParasite"/>
        </authorList>
    </citation>
    <scope>IDENTIFICATION</scope>
</reference>
<protein>
    <submittedName>
        <fullName evidence="9">Janus/Ocnus</fullName>
    </submittedName>
</protein>
<dbReference type="GO" id="GO:0005829">
    <property type="term" value="C:cytosol"/>
    <property type="evidence" value="ECO:0007669"/>
    <property type="project" value="TreeGrafter"/>
</dbReference>
<reference evidence="7 8" key="2">
    <citation type="submission" date="2018-11" db="EMBL/GenBank/DDBJ databases">
        <authorList>
            <consortium name="Pathogen Informatics"/>
        </authorList>
    </citation>
    <scope>NUCLEOTIDE SEQUENCE [LARGE SCALE GENOMIC DNA]</scope>
</reference>
<dbReference type="GO" id="GO:0101006">
    <property type="term" value="F:protein histidine phosphatase activity"/>
    <property type="evidence" value="ECO:0007669"/>
    <property type="project" value="TreeGrafter"/>
</dbReference>
<dbReference type="InterPro" id="IPR007702">
    <property type="entry name" value="Janus"/>
</dbReference>
<organism evidence="9">
    <name type="scientific">Thelazia callipaeda</name>
    <name type="common">Oriental eyeworm</name>
    <name type="synonym">Parasitic nematode</name>
    <dbReference type="NCBI Taxonomy" id="103827"/>
    <lineage>
        <taxon>Eukaryota</taxon>
        <taxon>Metazoa</taxon>
        <taxon>Ecdysozoa</taxon>
        <taxon>Nematoda</taxon>
        <taxon>Chromadorea</taxon>
        <taxon>Rhabditida</taxon>
        <taxon>Spirurina</taxon>
        <taxon>Spiruromorpha</taxon>
        <taxon>Thelazioidea</taxon>
        <taxon>Thelaziidae</taxon>
        <taxon>Thelazia</taxon>
    </lineage>
</organism>
<evidence type="ECO:0000256" key="3">
    <source>
        <dbReference type="ARBA" id="ARBA00022782"/>
    </source>
</evidence>
<evidence type="ECO:0000256" key="5">
    <source>
        <dbReference type="PIRSR" id="PIRSR607702-1"/>
    </source>
</evidence>
<dbReference type="Pfam" id="PF05005">
    <property type="entry name" value="Ocnus"/>
    <property type="match status" value="2"/>
</dbReference>
<dbReference type="SUPFAM" id="SSF143724">
    <property type="entry name" value="PHP14-like"/>
    <property type="match status" value="2"/>
</dbReference>
<comment type="function">
    <text evidence="1">JanA and janB regulate somatic sex differentiation.</text>
</comment>
<feature type="active site" description="Proton acceptor" evidence="5">
    <location>
        <position position="123"/>
    </location>
</feature>
<keyword evidence="3" id="KW-0221">Differentiation</keyword>
<dbReference type="OrthoDB" id="10249612at2759"/>
<evidence type="ECO:0000313" key="7">
    <source>
        <dbReference type="EMBL" id="VDM98849.1"/>
    </source>
</evidence>
<evidence type="ECO:0000313" key="9">
    <source>
        <dbReference type="WBParaSite" id="TCLT_0000273401-mRNA-1"/>
    </source>
</evidence>
<dbReference type="Gene3D" id="3.50.20.20">
    <property type="entry name" value="Janus/Ocnus"/>
    <property type="match status" value="2"/>
</dbReference>
<accession>A0A0N5CR84</accession>
<feature type="binding site" evidence="6">
    <location>
        <position position="96"/>
    </location>
    <ligand>
        <name>substrate</name>
    </ligand>
</feature>
<dbReference type="STRING" id="103827.A0A0N5CR84"/>
<evidence type="ECO:0000256" key="4">
    <source>
        <dbReference type="ARBA" id="ARBA00022928"/>
    </source>
</evidence>
<evidence type="ECO:0000256" key="6">
    <source>
        <dbReference type="PIRSR" id="PIRSR607702-2"/>
    </source>
</evidence>
<evidence type="ECO:0000313" key="8">
    <source>
        <dbReference type="Proteomes" id="UP000276776"/>
    </source>
</evidence>
<evidence type="ECO:0000256" key="2">
    <source>
        <dbReference type="ARBA" id="ARBA00010971"/>
    </source>
</evidence>
<dbReference type="GO" id="GO:0030154">
    <property type="term" value="P:cell differentiation"/>
    <property type="evidence" value="ECO:0007669"/>
    <property type="project" value="UniProtKB-KW"/>
</dbReference>
<evidence type="ECO:0000256" key="1">
    <source>
        <dbReference type="ARBA" id="ARBA00002508"/>
    </source>
</evidence>
<comment type="similarity">
    <text evidence="2">Belongs to the janus family.</text>
</comment>
<dbReference type="AlphaFoldDB" id="A0A0N5CR84"/>
<dbReference type="EMBL" id="UYYF01000668">
    <property type="protein sequence ID" value="VDM98849.1"/>
    <property type="molecule type" value="Genomic_DNA"/>
</dbReference>
<proteinExistence type="inferred from homology"/>
<sequence length="194" mass="22173">MIFQVTEKSTKTDKMIVRGYARCDYHGDILFESENELGKNFGLECVGGGRIKHDAKNSSILVYGYSQPNYPVVRVTLDMSLDDIPDVNIDPSGVFKYIVVRVTSKSTSKEKLIVRGFTSCKWHKNILQLTEKEIGNSFSLKCVGGGRIRHESEKRKLFVYGYSQRYGPAKHELTVSLLKKRYPDYDITFSYEGY</sequence>
<dbReference type="PANTHER" id="PTHR12258">
    <property type="entry name" value="JANUS-A/JANUS-B"/>
    <property type="match status" value="1"/>
</dbReference>
<name>A0A0N5CR84_THECL</name>
<dbReference type="GO" id="GO:0007548">
    <property type="term" value="P:sex differentiation"/>
    <property type="evidence" value="ECO:0007669"/>
    <property type="project" value="UniProtKB-KW"/>
</dbReference>
<dbReference type="PANTHER" id="PTHR12258:SF5">
    <property type="entry name" value="BCDNA.GH02250-RELATED"/>
    <property type="match status" value="1"/>
</dbReference>